<organism evidence="1 2">
    <name type="scientific">Penicillium freii</name>
    <dbReference type="NCBI Taxonomy" id="48697"/>
    <lineage>
        <taxon>Eukaryota</taxon>
        <taxon>Fungi</taxon>
        <taxon>Dikarya</taxon>
        <taxon>Ascomycota</taxon>
        <taxon>Pezizomycotina</taxon>
        <taxon>Eurotiomycetes</taxon>
        <taxon>Eurotiomycetidae</taxon>
        <taxon>Eurotiales</taxon>
        <taxon>Aspergillaceae</taxon>
        <taxon>Penicillium</taxon>
    </lineage>
</organism>
<dbReference type="OrthoDB" id="4369725at2759"/>
<dbReference type="AlphaFoldDB" id="A0A101M7L9"/>
<proteinExistence type="predicted"/>
<keyword evidence="2" id="KW-1185">Reference proteome</keyword>
<accession>A0A101M7L9</accession>
<dbReference type="EMBL" id="LLXE01000990">
    <property type="protein sequence ID" value="KUM55435.1"/>
    <property type="molecule type" value="Genomic_DNA"/>
</dbReference>
<evidence type="ECO:0000313" key="1">
    <source>
        <dbReference type="EMBL" id="KUM55435.1"/>
    </source>
</evidence>
<protein>
    <submittedName>
        <fullName evidence="1">Uncharacterized protein</fullName>
    </submittedName>
</protein>
<sequence length="156" mass="17508">MRTLRNGEDFYYTVGTKSANIEALLVQSVGERFDIEEACNFWQQFQGPFASCVIAADLRHLLPTYANCHWGLKGKQCSFITHPPAPDTAIQKTEKPEASMTLQELDETLAKEILARDSVMAVLRSHNRRIEELRATKATMQASEQQDNVAGANLHN</sequence>
<gene>
    <name evidence="1" type="ORF">ACN42_g11841</name>
</gene>
<reference evidence="1 2" key="1">
    <citation type="submission" date="2015-10" db="EMBL/GenBank/DDBJ databases">
        <title>Genome sequencing of Penicillium freii.</title>
        <authorList>
            <person name="Nguyen H.D."/>
            <person name="Visagie C.M."/>
            <person name="Seifert K.A."/>
        </authorList>
    </citation>
    <scope>NUCLEOTIDE SEQUENCE [LARGE SCALE GENOMIC DNA]</scope>
    <source>
        <strain evidence="1 2">DAOM 242723</strain>
    </source>
</reference>
<name>A0A101M7L9_PENFR</name>
<dbReference type="Pfam" id="PF12511">
    <property type="entry name" value="DUF3716"/>
    <property type="match status" value="1"/>
</dbReference>
<evidence type="ECO:0000313" key="2">
    <source>
        <dbReference type="Proteomes" id="UP000055045"/>
    </source>
</evidence>
<dbReference type="Proteomes" id="UP000055045">
    <property type="component" value="Unassembled WGS sequence"/>
</dbReference>
<dbReference type="InterPro" id="IPR022190">
    <property type="entry name" value="DUF3716"/>
</dbReference>
<comment type="caution">
    <text evidence="1">The sequence shown here is derived from an EMBL/GenBank/DDBJ whole genome shotgun (WGS) entry which is preliminary data.</text>
</comment>